<evidence type="ECO:0000256" key="1">
    <source>
        <dbReference type="ARBA" id="ARBA00001933"/>
    </source>
</evidence>
<dbReference type="Pfam" id="PF00155">
    <property type="entry name" value="Aminotran_1_2"/>
    <property type="match status" value="1"/>
</dbReference>
<comment type="caution">
    <text evidence="8">The sequence shown here is derived from an EMBL/GenBank/DDBJ whole genome shotgun (WGS) entry which is preliminary data.</text>
</comment>
<keyword evidence="3 6" id="KW-0032">Aminotransferase</keyword>
<gene>
    <name evidence="8" type="ORF">B0I24_10595</name>
</gene>
<dbReference type="GO" id="GO:0008483">
    <property type="term" value="F:transaminase activity"/>
    <property type="evidence" value="ECO:0007669"/>
    <property type="project" value="UniProtKB-KW"/>
</dbReference>
<dbReference type="AlphaFoldDB" id="A0A327WYV2"/>
<evidence type="ECO:0000256" key="3">
    <source>
        <dbReference type="ARBA" id="ARBA00022576"/>
    </source>
</evidence>
<keyword evidence="5" id="KW-0663">Pyridoxal phosphate</keyword>
<accession>A0A327WYV2</accession>
<dbReference type="InterPro" id="IPR004838">
    <property type="entry name" value="NHTrfase_class1_PyrdxlP-BS"/>
</dbReference>
<dbReference type="InterPro" id="IPR015421">
    <property type="entry name" value="PyrdxlP-dep_Trfase_major"/>
</dbReference>
<evidence type="ECO:0000313" key="8">
    <source>
        <dbReference type="EMBL" id="RAJ98343.1"/>
    </source>
</evidence>
<evidence type="ECO:0000313" key="9">
    <source>
        <dbReference type="Proteomes" id="UP000249203"/>
    </source>
</evidence>
<dbReference type="PANTHER" id="PTHR46383">
    <property type="entry name" value="ASPARTATE AMINOTRANSFERASE"/>
    <property type="match status" value="1"/>
</dbReference>
<comment type="similarity">
    <text evidence="2 6">Belongs to the class-I pyridoxal-phosphate-dependent aminotransferase family.</text>
</comment>
<sequence>MLSDEIYGGVHFNGEHVSIARYYPEGTIISDGISKWAGAGGWRLGAFAFPPQLSWLADAMATYLQHSRQVLSALADYAYSRLTDVGAQIIKPQGGFHLFPDFSALTSRLAARGIDSGESFCAQLLEQTGVACLPGSCFGRPAQELSLRLAYVDFDGAAALAALAAGEALDYEFLQTYCGQVVTAIDLLHDFVS</sequence>
<dbReference type="Gene3D" id="3.40.640.10">
    <property type="entry name" value="Type I PLP-dependent aspartate aminotransferase-like (Major domain)"/>
    <property type="match status" value="1"/>
</dbReference>
<dbReference type="GO" id="GO:0030170">
    <property type="term" value="F:pyridoxal phosphate binding"/>
    <property type="evidence" value="ECO:0007669"/>
    <property type="project" value="InterPro"/>
</dbReference>
<evidence type="ECO:0000256" key="5">
    <source>
        <dbReference type="ARBA" id="ARBA00022898"/>
    </source>
</evidence>
<reference evidence="8 9" key="1">
    <citation type="submission" date="2018-06" db="EMBL/GenBank/DDBJ databases">
        <title>Genomic Encyclopedia of Type Strains, Phase III (KMG-III): the genomes of soil and plant-associated and newly described type strains.</title>
        <authorList>
            <person name="Whitman W."/>
        </authorList>
    </citation>
    <scope>NUCLEOTIDE SEQUENCE [LARGE SCALE GENOMIC DNA]</scope>
    <source>
        <strain evidence="8 9">CGMCC 1.15366</strain>
    </source>
</reference>
<organism evidence="8 9">
    <name type="scientific">Aliidiomarina maris</name>
    <dbReference type="NCBI Taxonomy" id="531312"/>
    <lineage>
        <taxon>Bacteria</taxon>
        <taxon>Pseudomonadati</taxon>
        <taxon>Pseudomonadota</taxon>
        <taxon>Gammaproteobacteria</taxon>
        <taxon>Alteromonadales</taxon>
        <taxon>Idiomarinaceae</taxon>
        <taxon>Aliidiomarina</taxon>
    </lineage>
</organism>
<dbReference type="InterPro" id="IPR050596">
    <property type="entry name" value="AspAT/PAT-like"/>
</dbReference>
<proteinExistence type="inferred from homology"/>
<dbReference type="PANTHER" id="PTHR46383:SF1">
    <property type="entry name" value="ASPARTATE AMINOTRANSFERASE"/>
    <property type="match status" value="1"/>
</dbReference>
<dbReference type="EMBL" id="QLMD01000005">
    <property type="protein sequence ID" value="RAJ98343.1"/>
    <property type="molecule type" value="Genomic_DNA"/>
</dbReference>
<dbReference type="InterPro" id="IPR015422">
    <property type="entry name" value="PyrdxlP-dep_Trfase_small"/>
</dbReference>
<dbReference type="PROSITE" id="PS00105">
    <property type="entry name" value="AA_TRANSFER_CLASS_1"/>
    <property type="match status" value="1"/>
</dbReference>
<dbReference type="Proteomes" id="UP000249203">
    <property type="component" value="Unassembled WGS sequence"/>
</dbReference>
<feature type="domain" description="Aminotransferase class I/classII large" evidence="7">
    <location>
        <begin position="57"/>
        <end position="151"/>
    </location>
</feature>
<dbReference type="InterPro" id="IPR015424">
    <property type="entry name" value="PyrdxlP-dep_Trfase"/>
</dbReference>
<evidence type="ECO:0000259" key="7">
    <source>
        <dbReference type="Pfam" id="PF00155"/>
    </source>
</evidence>
<name>A0A327WYV2_9GAMM</name>
<comment type="cofactor">
    <cofactor evidence="1 6">
        <name>pyridoxal 5'-phosphate</name>
        <dbReference type="ChEBI" id="CHEBI:597326"/>
    </cofactor>
</comment>
<dbReference type="InterPro" id="IPR004839">
    <property type="entry name" value="Aminotransferase_I/II_large"/>
</dbReference>
<evidence type="ECO:0000256" key="6">
    <source>
        <dbReference type="RuleBase" id="RU000481"/>
    </source>
</evidence>
<dbReference type="Gene3D" id="3.90.1150.10">
    <property type="entry name" value="Aspartate Aminotransferase, domain 1"/>
    <property type="match status" value="1"/>
</dbReference>
<protein>
    <recommendedName>
        <fullName evidence="6">Aminotransferase</fullName>
        <ecNumber evidence="6">2.6.1.-</ecNumber>
    </recommendedName>
</protein>
<dbReference type="GO" id="GO:0006520">
    <property type="term" value="P:amino acid metabolic process"/>
    <property type="evidence" value="ECO:0007669"/>
    <property type="project" value="InterPro"/>
</dbReference>
<evidence type="ECO:0000256" key="4">
    <source>
        <dbReference type="ARBA" id="ARBA00022679"/>
    </source>
</evidence>
<dbReference type="EC" id="2.6.1.-" evidence="6"/>
<evidence type="ECO:0000256" key="2">
    <source>
        <dbReference type="ARBA" id="ARBA00007441"/>
    </source>
</evidence>
<keyword evidence="4 6" id="KW-0808">Transferase</keyword>
<dbReference type="SUPFAM" id="SSF53383">
    <property type="entry name" value="PLP-dependent transferases"/>
    <property type="match status" value="1"/>
</dbReference>